<sequence>MELEREIEHFSHVHPLVFERSLEYEEDETFTCNGCCQRALDHAYRCRPCDYLLHERCAKLPTEIEVPKHPQHLLTLNAFLSGASVISKSKNMLAYFCRPCTTASAFYVSYRKRYFAHVRCAISPKDHAPDFEPSPFLKEPTQFGLKTMTPDNLDANIEEFFGSRMQLPVEKNSEDPSTVYIGSIRLEEIETDPEIHPWILE</sequence>
<dbReference type="InterPro" id="IPR046349">
    <property type="entry name" value="C1-like_sf"/>
</dbReference>
<name>A0ABC8UCR6_9AQUA</name>
<protein>
    <recommendedName>
        <fullName evidence="2">DC1 domain-containing protein</fullName>
    </recommendedName>
</protein>
<evidence type="ECO:0000313" key="3">
    <source>
        <dbReference type="EMBL" id="CAK9179589.1"/>
    </source>
</evidence>
<dbReference type="PANTHER" id="PTHR32410:SF203">
    <property type="entry name" value="CYSTEINE_HISTIDINE-RICH C1 DOMAIN FAMILY PROTEIN"/>
    <property type="match status" value="1"/>
</dbReference>
<feature type="domain" description="DC1" evidence="2">
    <location>
        <begin position="10"/>
        <end position="58"/>
    </location>
</feature>
<gene>
    <name evidence="3" type="ORF">ILEXP_LOCUS49528</name>
</gene>
<dbReference type="Proteomes" id="UP001642360">
    <property type="component" value="Unassembled WGS sequence"/>
</dbReference>
<keyword evidence="4" id="KW-1185">Reference proteome</keyword>
<keyword evidence="1" id="KW-0677">Repeat</keyword>
<accession>A0ABC8UCR6</accession>
<comment type="caution">
    <text evidence="3">The sequence shown here is derived from an EMBL/GenBank/DDBJ whole genome shotgun (WGS) entry which is preliminary data.</text>
</comment>
<dbReference type="AlphaFoldDB" id="A0ABC8UCR6"/>
<proteinExistence type="predicted"/>
<dbReference type="PANTHER" id="PTHR32410">
    <property type="entry name" value="CYSTEINE/HISTIDINE-RICH C1 DOMAIN FAMILY PROTEIN"/>
    <property type="match status" value="1"/>
</dbReference>
<dbReference type="Pfam" id="PF03107">
    <property type="entry name" value="C1_2"/>
    <property type="match status" value="1"/>
</dbReference>
<dbReference type="InterPro" id="IPR053192">
    <property type="entry name" value="Vacuole_Formation_Reg"/>
</dbReference>
<dbReference type="EMBL" id="CAUOFW020007547">
    <property type="protein sequence ID" value="CAK9179589.1"/>
    <property type="molecule type" value="Genomic_DNA"/>
</dbReference>
<organism evidence="3 4">
    <name type="scientific">Ilex paraguariensis</name>
    <name type="common">yerba mate</name>
    <dbReference type="NCBI Taxonomy" id="185542"/>
    <lineage>
        <taxon>Eukaryota</taxon>
        <taxon>Viridiplantae</taxon>
        <taxon>Streptophyta</taxon>
        <taxon>Embryophyta</taxon>
        <taxon>Tracheophyta</taxon>
        <taxon>Spermatophyta</taxon>
        <taxon>Magnoliopsida</taxon>
        <taxon>eudicotyledons</taxon>
        <taxon>Gunneridae</taxon>
        <taxon>Pentapetalae</taxon>
        <taxon>asterids</taxon>
        <taxon>campanulids</taxon>
        <taxon>Aquifoliales</taxon>
        <taxon>Aquifoliaceae</taxon>
        <taxon>Ilex</taxon>
    </lineage>
</organism>
<dbReference type="SUPFAM" id="SSF57889">
    <property type="entry name" value="Cysteine-rich domain"/>
    <property type="match status" value="1"/>
</dbReference>
<reference evidence="3 4" key="1">
    <citation type="submission" date="2024-02" db="EMBL/GenBank/DDBJ databases">
        <authorList>
            <person name="Vignale AGUSTIN F."/>
            <person name="Sosa J E."/>
            <person name="Modenutti C."/>
        </authorList>
    </citation>
    <scope>NUCLEOTIDE SEQUENCE [LARGE SCALE GENOMIC DNA]</scope>
</reference>
<evidence type="ECO:0000259" key="2">
    <source>
        <dbReference type="Pfam" id="PF03107"/>
    </source>
</evidence>
<evidence type="ECO:0000313" key="4">
    <source>
        <dbReference type="Proteomes" id="UP001642360"/>
    </source>
</evidence>
<dbReference type="InterPro" id="IPR004146">
    <property type="entry name" value="DC1"/>
</dbReference>
<evidence type="ECO:0000256" key="1">
    <source>
        <dbReference type="ARBA" id="ARBA00022737"/>
    </source>
</evidence>